<accession>A0A8X6G3I0</accession>
<gene>
    <name evidence="1" type="ORF">TNCT_90921</name>
</gene>
<dbReference type="Proteomes" id="UP000887116">
    <property type="component" value="Unassembled WGS sequence"/>
</dbReference>
<dbReference type="AlphaFoldDB" id="A0A8X6G3I0"/>
<dbReference type="EMBL" id="BMAO01004569">
    <property type="protein sequence ID" value="GFQ95497.1"/>
    <property type="molecule type" value="Genomic_DNA"/>
</dbReference>
<keyword evidence="2" id="KW-1185">Reference proteome</keyword>
<organism evidence="1 2">
    <name type="scientific">Trichonephila clavata</name>
    <name type="common">Joro spider</name>
    <name type="synonym">Nephila clavata</name>
    <dbReference type="NCBI Taxonomy" id="2740835"/>
    <lineage>
        <taxon>Eukaryota</taxon>
        <taxon>Metazoa</taxon>
        <taxon>Ecdysozoa</taxon>
        <taxon>Arthropoda</taxon>
        <taxon>Chelicerata</taxon>
        <taxon>Arachnida</taxon>
        <taxon>Araneae</taxon>
        <taxon>Araneomorphae</taxon>
        <taxon>Entelegynae</taxon>
        <taxon>Araneoidea</taxon>
        <taxon>Nephilidae</taxon>
        <taxon>Trichonephila</taxon>
    </lineage>
</organism>
<evidence type="ECO:0000313" key="2">
    <source>
        <dbReference type="Proteomes" id="UP000887116"/>
    </source>
</evidence>
<name>A0A8X6G3I0_TRICU</name>
<sequence length="152" mass="17838">MFKKPTDPNEKERSFIASQVFRFKLYVLQPHSAYAIQKGTSYVLVTIQKCLFSLQRVHAHVYSQHKNVFQSVKDTDVENIKRFKDCNVPPATPAVDQLLPSLDDEEECGGYQMPKIFLEDRRHQCQFCCQHKNRRHQYRLSCQHKNRPINAG</sequence>
<reference evidence="1" key="1">
    <citation type="submission" date="2020-07" db="EMBL/GenBank/DDBJ databases">
        <title>Multicomponent nature underlies the extraordinary mechanical properties of spider dragline silk.</title>
        <authorList>
            <person name="Kono N."/>
            <person name="Nakamura H."/>
            <person name="Mori M."/>
            <person name="Yoshida Y."/>
            <person name="Ohtoshi R."/>
            <person name="Malay A.D."/>
            <person name="Moran D.A.P."/>
            <person name="Tomita M."/>
            <person name="Numata K."/>
            <person name="Arakawa K."/>
        </authorList>
    </citation>
    <scope>NUCLEOTIDE SEQUENCE</scope>
</reference>
<comment type="caution">
    <text evidence="1">The sequence shown here is derived from an EMBL/GenBank/DDBJ whole genome shotgun (WGS) entry which is preliminary data.</text>
</comment>
<protein>
    <submittedName>
        <fullName evidence="1">Uncharacterized protein</fullName>
    </submittedName>
</protein>
<evidence type="ECO:0000313" key="1">
    <source>
        <dbReference type="EMBL" id="GFQ95497.1"/>
    </source>
</evidence>
<proteinExistence type="predicted"/>